<accession>A0A9X0DPS0</accession>
<dbReference type="PANTHER" id="PTHR35204:SF1">
    <property type="entry name" value="ENTEROTOXIN"/>
    <property type="match status" value="1"/>
</dbReference>
<dbReference type="EMBL" id="JAPEIS010000001">
    <property type="protein sequence ID" value="KAJ8071149.1"/>
    <property type="molecule type" value="Genomic_DNA"/>
</dbReference>
<feature type="transmembrane region" description="Helical" evidence="1">
    <location>
        <begin position="38"/>
        <end position="58"/>
    </location>
</feature>
<dbReference type="PANTHER" id="PTHR35204">
    <property type="entry name" value="YALI0A21131P"/>
    <property type="match status" value="1"/>
</dbReference>
<protein>
    <submittedName>
        <fullName evidence="2">Uncharacterized protein</fullName>
    </submittedName>
</protein>
<reference evidence="2" key="1">
    <citation type="submission" date="2022-11" db="EMBL/GenBank/DDBJ databases">
        <title>Genome Resource of Sclerotinia nivalis Strain SnTB1, a Plant Pathogen Isolated from American Ginseng.</title>
        <authorList>
            <person name="Fan S."/>
        </authorList>
    </citation>
    <scope>NUCLEOTIDE SEQUENCE</scope>
    <source>
        <strain evidence="2">SnTB1</strain>
    </source>
</reference>
<dbReference type="Proteomes" id="UP001152300">
    <property type="component" value="Unassembled WGS sequence"/>
</dbReference>
<dbReference type="InterPro" id="IPR038921">
    <property type="entry name" value="YOR389W-like"/>
</dbReference>
<dbReference type="AlphaFoldDB" id="A0A9X0DPS0"/>
<evidence type="ECO:0000313" key="2">
    <source>
        <dbReference type="EMBL" id="KAJ8071149.1"/>
    </source>
</evidence>
<sequence>MPQDMRARLVTFGSTTGHHYEPLAASKKHQRHRYHYHYCFRITASAIAFLGLYLIVLANTRQQAPPLEAFPDTALRDSRCLDFPADCEETAPFIFNSVYSLAKQWPNTYAPNGHTIVPVTFPRHIPLYHAKQFEGPLKKPTWFAFDAEMFIGIYGGSGITFLHAVLPSRKLNLLYFDGESATLTASGSLDSQTALLRQHIELNPSDVFTNNETARGQELCDLAREFGIDGFVRMNAGFEMLVCDLTVSGIQEIYVNNLTVPGNYKRENDPSLPRDPNRTPPLGFGNDFSPEYGWDWIRSASWHYGGAGANGGTHPENRINIDFCGIISYYDPSLRSLAGKHTGGIRGKEHYENGWGHRRGHRLVDISEEDARTIKTWVKQVLRPYRHASLLEKSKSFWQPLSICSENDWQLITELITDMHRGRALEIADAFRQFHSETKTWNATMISLHDLSHAVLVSQFEYPRADVLSLS</sequence>
<dbReference type="OrthoDB" id="10261782at2759"/>
<keyword evidence="1" id="KW-0472">Membrane</keyword>
<organism evidence="2 3">
    <name type="scientific">Sclerotinia nivalis</name>
    <dbReference type="NCBI Taxonomy" id="352851"/>
    <lineage>
        <taxon>Eukaryota</taxon>
        <taxon>Fungi</taxon>
        <taxon>Dikarya</taxon>
        <taxon>Ascomycota</taxon>
        <taxon>Pezizomycotina</taxon>
        <taxon>Leotiomycetes</taxon>
        <taxon>Helotiales</taxon>
        <taxon>Sclerotiniaceae</taxon>
        <taxon>Sclerotinia</taxon>
    </lineage>
</organism>
<evidence type="ECO:0000256" key="1">
    <source>
        <dbReference type="SAM" id="Phobius"/>
    </source>
</evidence>
<proteinExistence type="predicted"/>
<evidence type="ECO:0000313" key="3">
    <source>
        <dbReference type="Proteomes" id="UP001152300"/>
    </source>
</evidence>
<keyword evidence="1" id="KW-1133">Transmembrane helix</keyword>
<keyword evidence="1" id="KW-0812">Transmembrane</keyword>
<name>A0A9X0DPS0_9HELO</name>
<comment type="caution">
    <text evidence="2">The sequence shown here is derived from an EMBL/GenBank/DDBJ whole genome shotgun (WGS) entry which is preliminary data.</text>
</comment>
<gene>
    <name evidence="2" type="ORF">OCU04_001489</name>
</gene>
<keyword evidence="3" id="KW-1185">Reference proteome</keyword>